<protein>
    <recommendedName>
        <fullName evidence="6">Peptidase M12A domain-containing protein</fullName>
    </recommendedName>
</protein>
<evidence type="ECO:0000256" key="1">
    <source>
        <dbReference type="PROSITE-ProRule" id="PRU01211"/>
    </source>
</evidence>
<dbReference type="SMART" id="SM01276">
    <property type="entry name" value="M60-like"/>
    <property type="match status" value="1"/>
</dbReference>
<dbReference type="InterPro" id="IPR035423">
    <property type="entry name" value="M60-like_N"/>
</dbReference>
<dbReference type="Pfam" id="PF17291">
    <property type="entry name" value="M60-like_N"/>
    <property type="match status" value="1"/>
</dbReference>
<dbReference type="PANTHER" id="PTHR15730:SF5">
    <property type="entry name" value="SI:CH211-210B2.2-RELATED"/>
    <property type="match status" value="1"/>
</dbReference>
<feature type="domain" description="Peptidase M12A" evidence="3">
    <location>
        <begin position="365"/>
        <end position="441"/>
    </location>
</feature>
<dbReference type="Gene3D" id="3.40.390.10">
    <property type="entry name" value="Collagenase (Catalytic Domain)"/>
    <property type="match status" value="1"/>
</dbReference>
<dbReference type="InterPro" id="IPR031161">
    <property type="entry name" value="Peptidase_M60_dom"/>
</dbReference>
<organism evidence="4 5">
    <name type="scientific">Rotaria sordida</name>
    <dbReference type="NCBI Taxonomy" id="392033"/>
    <lineage>
        <taxon>Eukaryota</taxon>
        <taxon>Metazoa</taxon>
        <taxon>Spiralia</taxon>
        <taxon>Gnathifera</taxon>
        <taxon>Rotifera</taxon>
        <taxon>Eurotatoria</taxon>
        <taxon>Bdelloidea</taxon>
        <taxon>Philodinida</taxon>
        <taxon>Philodinidae</taxon>
        <taxon>Rotaria</taxon>
    </lineage>
</organism>
<dbReference type="Pfam" id="PF01400">
    <property type="entry name" value="Astacin"/>
    <property type="match status" value="1"/>
</dbReference>
<dbReference type="PROSITE" id="PS51864">
    <property type="entry name" value="ASTACIN"/>
    <property type="match status" value="1"/>
</dbReference>
<feature type="domain" description="Peptidase M60" evidence="2">
    <location>
        <begin position="178"/>
        <end position="303"/>
    </location>
</feature>
<evidence type="ECO:0008006" key="6">
    <source>
        <dbReference type="Google" id="ProtNLM"/>
    </source>
</evidence>
<evidence type="ECO:0000259" key="2">
    <source>
        <dbReference type="PROSITE" id="PS51723"/>
    </source>
</evidence>
<dbReference type="PROSITE" id="PS51723">
    <property type="entry name" value="PEPTIDASE_M60"/>
    <property type="match status" value="1"/>
</dbReference>
<evidence type="ECO:0000313" key="4">
    <source>
        <dbReference type="EMBL" id="CAF3832803.1"/>
    </source>
</evidence>
<proteinExistence type="predicted"/>
<reference evidence="4" key="1">
    <citation type="submission" date="2021-02" db="EMBL/GenBank/DDBJ databases">
        <authorList>
            <person name="Nowell W R."/>
        </authorList>
    </citation>
    <scope>NUCLEOTIDE SEQUENCE</scope>
</reference>
<dbReference type="EMBL" id="CAJOBE010002605">
    <property type="protein sequence ID" value="CAF3832803.1"/>
    <property type="molecule type" value="Genomic_DNA"/>
</dbReference>
<comment type="caution">
    <text evidence="1">Lacks conserved residue(s) required for the propagation of feature annotation.</text>
</comment>
<dbReference type="InterPro" id="IPR051244">
    <property type="entry name" value="TCAF"/>
</dbReference>
<dbReference type="PANTHER" id="PTHR15730">
    <property type="entry name" value="EXPERIMENTAL AUTOIMMUNE PROSTATITIS ANTIGEN 2-RELATED"/>
    <property type="match status" value="1"/>
</dbReference>
<accession>A0A819DT01</accession>
<gene>
    <name evidence="4" type="ORF">FNK824_LOCUS16857</name>
</gene>
<dbReference type="InterPro" id="IPR024079">
    <property type="entry name" value="MetalloPept_cat_dom_sf"/>
</dbReference>
<dbReference type="GO" id="GO:0004222">
    <property type="term" value="F:metalloendopeptidase activity"/>
    <property type="evidence" value="ECO:0007669"/>
    <property type="project" value="InterPro"/>
</dbReference>
<sequence length="441" mass="48601">MDDLRTFIEEGGALVCGVAPWNWLYFNKDKSLSDFTADRFCDSVGVKVTGNLAGCDNSIPFKPDLIKFKNVSNVVQALASEPNNREYLAIIGSTIKELGDTLPDLSIETLHNMILNAGNYFIPTKASPIKDKSFRQRSIGLCDILCGLSDTKAPDDDFEDSLCIETDVTVNIQSKAANEWYCIGYYVPAGITIQIVVSEQIGASGWSARIGCHSDDLVSCNELRRWHCISTCKSLSGTTVQMSSAFGGLLFLESPAGESNSISVSLQNVVLTPTYDLMDSDRVERWEDLRVRAQVVAHHELRGATQGRRERIVSDEQPSAGYMYSGYPVVTHLDVMDPKLLPVQVKDGEYLVGGDMIFPIKNMQRGVAQSTTGTRWTNGIVPYVMSTDFTGQQQALITGAMRNIERLTTINNRTCVQFRPKVSKDQYSILIKTGTGCSSHV</sequence>
<dbReference type="GO" id="GO:0006508">
    <property type="term" value="P:proteolysis"/>
    <property type="evidence" value="ECO:0007669"/>
    <property type="project" value="InterPro"/>
</dbReference>
<comment type="caution">
    <text evidence="4">The sequence shown here is derived from an EMBL/GenBank/DDBJ whole genome shotgun (WGS) entry which is preliminary data.</text>
</comment>
<evidence type="ECO:0000313" key="5">
    <source>
        <dbReference type="Proteomes" id="UP000663874"/>
    </source>
</evidence>
<dbReference type="InterPro" id="IPR001506">
    <property type="entry name" value="Peptidase_M12A"/>
</dbReference>
<name>A0A819DT01_9BILA</name>
<evidence type="ECO:0000259" key="3">
    <source>
        <dbReference type="PROSITE" id="PS51864"/>
    </source>
</evidence>
<dbReference type="Proteomes" id="UP000663874">
    <property type="component" value="Unassembled WGS sequence"/>
</dbReference>
<dbReference type="AlphaFoldDB" id="A0A819DT01"/>